<keyword evidence="2" id="KW-0812">Transmembrane</keyword>
<feature type="transmembrane region" description="Helical" evidence="2">
    <location>
        <begin position="191"/>
        <end position="212"/>
    </location>
</feature>
<dbReference type="AlphaFoldDB" id="A0A848LPE4"/>
<evidence type="ECO:0008006" key="6">
    <source>
        <dbReference type="Google" id="ProtNLM"/>
    </source>
</evidence>
<proteinExistence type="predicted"/>
<reference evidence="4 5" key="1">
    <citation type="submission" date="2020-04" db="EMBL/GenBank/DDBJ databases">
        <title>Draft genome of Pyxidicoccus fallax type strain.</title>
        <authorList>
            <person name="Whitworth D.E."/>
        </authorList>
    </citation>
    <scope>NUCLEOTIDE SEQUENCE [LARGE SCALE GENOMIC DNA]</scope>
    <source>
        <strain evidence="4 5">DSM 14698</strain>
    </source>
</reference>
<evidence type="ECO:0000256" key="1">
    <source>
        <dbReference type="SAM" id="MobiDB-lite"/>
    </source>
</evidence>
<dbReference type="Proteomes" id="UP000518300">
    <property type="component" value="Unassembled WGS sequence"/>
</dbReference>
<organism evidence="4 5">
    <name type="scientific">Pyxidicoccus fallax</name>
    <dbReference type="NCBI Taxonomy" id="394095"/>
    <lineage>
        <taxon>Bacteria</taxon>
        <taxon>Pseudomonadati</taxon>
        <taxon>Myxococcota</taxon>
        <taxon>Myxococcia</taxon>
        <taxon>Myxococcales</taxon>
        <taxon>Cystobacterineae</taxon>
        <taxon>Myxococcaceae</taxon>
        <taxon>Pyxidicoccus</taxon>
    </lineage>
</organism>
<comment type="caution">
    <text evidence="4">The sequence shown here is derived from an EMBL/GenBank/DDBJ whole genome shotgun (WGS) entry which is preliminary data.</text>
</comment>
<protein>
    <recommendedName>
        <fullName evidence="6">Tetratricopeptide repeat protein</fullName>
    </recommendedName>
</protein>
<evidence type="ECO:0000313" key="4">
    <source>
        <dbReference type="EMBL" id="NMO19561.1"/>
    </source>
</evidence>
<keyword evidence="2" id="KW-0472">Membrane</keyword>
<evidence type="ECO:0000256" key="3">
    <source>
        <dbReference type="SAM" id="SignalP"/>
    </source>
</evidence>
<dbReference type="EMBL" id="JABBJJ010000192">
    <property type="protein sequence ID" value="NMO19561.1"/>
    <property type="molecule type" value="Genomic_DNA"/>
</dbReference>
<keyword evidence="5" id="KW-1185">Reference proteome</keyword>
<feature type="signal peptide" evidence="3">
    <location>
        <begin position="1"/>
        <end position="27"/>
    </location>
</feature>
<evidence type="ECO:0000256" key="2">
    <source>
        <dbReference type="SAM" id="Phobius"/>
    </source>
</evidence>
<feature type="region of interest" description="Disordered" evidence="1">
    <location>
        <begin position="122"/>
        <end position="184"/>
    </location>
</feature>
<feature type="chain" id="PRO_5032634295" description="Tetratricopeptide repeat protein" evidence="3">
    <location>
        <begin position="28"/>
        <end position="278"/>
    </location>
</feature>
<keyword evidence="2" id="KW-1133">Transmembrane helix</keyword>
<name>A0A848LPE4_9BACT</name>
<gene>
    <name evidence="4" type="ORF">HG543_32495</name>
</gene>
<accession>A0A848LPE4</accession>
<sequence>MSKVRSWGRCLTLALCLCVVLPRAARAQGEFERHIAEAVRLHDELEYELALEQLERASTVPHGTEQEVTLGLYKGIINANLDRWEAARARFRSALLLNPNAQLPLHVSPKLTAEFESQRAKVQAELARKRTDSPRVAQPRPEASSPGAVDGVSTSTETREQVARPDLVPTRSEEPPTQVSAGRPWTRRVPVVSMVLLGAGVAAGGAGTYFGLSSRSQLDDARGAQFREELVERHGQAQSSAKTANILFGTAGVAVAGAVVTWLLMGDSETVVAQGGAR</sequence>
<keyword evidence="3" id="KW-0732">Signal</keyword>
<evidence type="ECO:0000313" key="5">
    <source>
        <dbReference type="Proteomes" id="UP000518300"/>
    </source>
</evidence>
<feature type="transmembrane region" description="Helical" evidence="2">
    <location>
        <begin position="246"/>
        <end position="265"/>
    </location>
</feature>